<dbReference type="AlphaFoldDB" id="A0A835E293"/>
<keyword evidence="3" id="KW-1185">Reference proteome</keyword>
<organism evidence="2 3">
    <name type="scientific">Digitaria exilis</name>
    <dbReference type="NCBI Taxonomy" id="1010633"/>
    <lineage>
        <taxon>Eukaryota</taxon>
        <taxon>Viridiplantae</taxon>
        <taxon>Streptophyta</taxon>
        <taxon>Embryophyta</taxon>
        <taxon>Tracheophyta</taxon>
        <taxon>Spermatophyta</taxon>
        <taxon>Magnoliopsida</taxon>
        <taxon>Liliopsida</taxon>
        <taxon>Poales</taxon>
        <taxon>Poaceae</taxon>
        <taxon>PACMAD clade</taxon>
        <taxon>Panicoideae</taxon>
        <taxon>Panicodae</taxon>
        <taxon>Paniceae</taxon>
        <taxon>Anthephorinae</taxon>
        <taxon>Digitaria</taxon>
    </lineage>
</organism>
<dbReference type="Proteomes" id="UP000636709">
    <property type="component" value="Unassembled WGS sequence"/>
</dbReference>
<dbReference type="EMBL" id="JACEFO010002487">
    <property type="protein sequence ID" value="KAF8657756.1"/>
    <property type="molecule type" value="Genomic_DNA"/>
</dbReference>
<name>A0A835E293_9POAL</name>
<sequence length="116" mass="12331">MQKSPPTPTSPLALLRQQPWPAAQCISAVATLWVKAAFGQGTMNPMVLVVYRQGIATLVLVPVTVVAKRRGMMPVERKDAAKTVEKEDSQLIDVEDALVAPLLVGAPGSTPTPTSK</sequence>
<keyword evidence="1" id="KW-0472">Membrane</keyword>
<comment type="caution">
    <text evidence="2">The sequence shown here is derived from an EMBL/GenBank/DDBJ whole genome shotgun (WGS) entry which is preliminary data.</text>
</comment>
<evidence type="ECO:0000313" key="2">
    <source>
        <dbReference type="EMBL" id="KAF8657756.1"/>
    </source>
</evidence>
<reference evidence="2" key="1">
    <citation type="submission" date="2020-07" db="EMBL/GenBank/DDBJ databases">
        <title>Genome sequence and genetic diversity analysis of an under-domesticated orphan crop, white fonio (Digitaria exilis).</title>
        <authorList>
            <person name="Bennetzen J.L."/>
            <person name="Chen S."/>
            <person name="Ma X."/>
            <person name="Wang X."/>
            <person name="Yssel A.E.J."/>
            <person name="Chaluvadi S.R."/>
            <person name="Johnson M."/>
            <person name="Gangashetty P."/>
            <person name="Hamidou F."/>
            <person name="Sanogo M.D."/>
            <person name="Zwaenepoel A."/>
            <person name="Wallace J."/>
            <person name="Van De Peer Y."/>
            <person name="Van Deynze A."/>
        </authorList>
    </citation>
    <scope>NUCLEOTIDE SEQUENCE</scope>
    <source>
        <tissue evidence="2">Leaves</tissue>
    </source>
</reference>
<evidence type="ECO:0000256" key="1">
    <source>
        <dbReference type="SAM" id="Phobius"/>
    </source>
</evidence>
<proteinExistence type="predicted"/>
<feature type="transmembrane region" description="Helical" evidence="1">
    <location>
        <begin position="50"/>
        <end position="67"/>
    </location>
</feature>
<keyword evidence="1" id="KW-0812">Transmembrane</keyword>
<evidence type="ECO:0008006" key="4">
    <source>
        <dbReference type="Google" id="ProtNLM"/>
    </source>
</evidence>
<gene>
    <name evidence="2" type="ORF">HU200_059916</name>
</gene>
<keyword evidence="1" id="KW-1133">Transmembrane helix</keyword>
<accession>A0A835E293</accession>
<evidence type="ECO:0000313" key="3">
    <source>
        <dbReference type="Proteomes" id="UP000636709"/>
    </source>
</evidence>
<protein>
    <recommendedName>
        <fullName evidence="4">WAT1-related protein</fullName>
    </recommendedName>
</protein>